<dbReference type="AlphaFoldDB" id="A0A0V8JFP2"/>
<gene>
    <name evidence="2" type="ORF">AS030_09550</name>
</gene>
<evidence type="ECO:0008006" key="4">
    <source>
        <dbReference type="Google" id="ProtNLM"/>
    </source>
</evidence>
<organism evidence="2 3">
    <name type="scientific">Fictibacillus enclensis</name>
    <dbReference type="NCBI Taxonomy" id="1017270"/>
    <lineage>
        <taxon>Bacteria</taxon>
        <taxon>Bacillati</taxon>
        <taxon>Bacillota</taxon>
        <taxon>Bacilli</taxon>
        <taxon>Bacillales</taxon>
        <taxon>Fictibacillaceae</taxon>
        <taxon>Fictibacillus</taxon>
    </lineage>
</organism>
<dbReference type="RefSeq" id="WP_061970977.1">
    <property type="nucleotide sequence ID" value="NZ_FMAV01000001.1"/>
</dbReference>
<comment type="caution">
    <text evidence="2">The sequence shown here is derived from an EMBL/GenBank/DDBJ whole genome shotgun (WGS) entry which is preliminary data.</text>
</comment>
<keyword evidence="1" id="KW-1133">Transmembrane helix</keyword>
<reference evidence="2 3" key="1">
    <citation type="journal article" date="2014" name="Antonie Van Leeuwenhoek">
        <title>Fictibacillus enclensis sp. nov., isolated from marine sediment.</title>
        <authorList>
            <person name="Dastager S.G."/>
            <person name="Mawlankar R."/>
            <person name="Srinivasan K."/>
            <person name="Tang S.K."/>
            <person name="Lee J.C."/>
            <person name="Ramana V.V."/>
            <person name="Shouche Y.S."/>
        </authorList>
    </citation>
    <scope>NUCLEOTIDE SEQUENCE [LARGE SCALE GENOMIC DNA]</scope>
    <source>
        <strain evidence="2 3">NIO-1003</strain>
    </source>
</reference>
<sequence length="166" mass="18977">MYEMNRDKNKRDEPSSFMGRVVSVGFFGGLFWGFIGFLAYYLNLSKIGPAMILAPWALGKWKSQWLGQLIGVVVIALLSILVAIVYRFLFSRIKSKFAGIFFGVLLWVLVFYLLHPIFPDLEPMNKIGRNTISTTLCLYILYGVFVGYSISFEYQERQEAENGQST</sequence>
<dbReference type="Pfam" id="PF11085">
    <property type="entry name" value="YqhR"/>
    <property type="match status" value="1"/>
</dbReference>
<dbReference type="EMBL" id="LNQN01000001">
    <property type="protein sequence ID" value="KSU85720.1"/>
    <property type="molecule type" value="Genomic_DNA"/>
</dbReference>
<protein>
    <recommendedName>
        <fullName evidence="4">Membrane protein YqhR</fullName>
    </recommendedName>
</protein>
<evidence type="ECO:0000313" key="2">
    <source>
        <dbReference type="EMBL" id="KSU85720.1"/>
    </source>
</evidence>
<accession>A0A0V8JFP2</accession>
<keyword evidence="3" id="KW-1185">Reference proteome</keyword>
<dbReference type="Proteomes" id="UP000054099">
    <property type="component" value="Unassembled WGS sequence"/>
</dbReference>
<name>A0A0V8JFP2_9BACL</name>
<feature type="transmembrane region" description="Helical" evidence="1">
    <location>
        <begin position="97"/>
        <end position="118"/>
    </location>
</feature>
<keyword evidence="1" id="KW-0812">Transmembrane</keyword>
<dbReference type="OrthoDB" id="2691442at2"/>
<feature type="transmembrane region" description="Helical" evidence="1">
    <location>
        <begin position="65"/>
        <end position="90"/>
    </location>
</feature>
<evidence type="ECO:0000256" key="1">
    <source>
        <dbReference type="SAM" id="Phobius"/>
    </source>
</evidence>
<feature type="transmembrane region" description="Helical" evidence="1">
    <location>
        <begin position="21"/>
        <end position="42"/>
    </location>
</feature>
<dbReference type="InterPro" id="IPR024563">
    <property type="entry name" value="YqhR"/>
</dbReference>
<proteinExistence type="predicted"/>
<evidence type="ECO:0000313" key="3">
    <source>
        <dbReference type="Proteomes" id="UP000054099"/>
    </source>
</evidence>
<feature type="transmembrane region" description="Helical" evidence="1">
    <location>
        <begin position="130"/>
        <end position="150"/>
    </location>
</feature>
<keyword evidence="1" id="KW-0472">Membrane</keyword>